<protein>
    <submittedName>
        <fullName evidence="4">Superoxide dismutase family protein</fullName>
    </submittedName>
</protein>
<feature type="signal peptide" evidence="2">
    <location>
        <begin position="1"/>
        <end position="24"/>
    </location>
</feature>
<dbReference type="Gene3D" id="2.60.40.200">
    <property type="entry name" value="Superoxide dismutase, copper/zinc binding domain"/>
    <property type="match status" value="1"/>
</dbReference>
<feature type="domain" description="Superoxide dismutase copper/zinc binding" evidence="3">
    <location>
        <begin position="79"/>
        <end position="190"/>
    </location>
</feature>
<dbReference type="RefSeq" id="WP_329511732.1">
    <property type="nucleotide sequence ID" value="NZ_BAAAYZ010000247.1"/>
</dbReference>
<keyword evidence="5" id="KW-1185">Reference proteome</keyword>
<gene>
    <name evidence="4" type="ORF">VXC91_36965</name>
</gene>
<comment type="similarity">
    <text evidence="1">Belongs to the Cu-Zn superoxide dismutase family.</text>
</comment>
<evidence type="ECO:0000256" key="2">
    <source>
        <dbReference type="SAM" id="SignalP"/>
    </source>
</evidence>
<proteinExistence type="inferred from homology"/>
<evidence type="ECO:0000313" key="5">
    <source>
        <dbReference type="Proteomes" id="UP001333996"/>
    </source>
</evidence>
<dbReference type="InterPro" id="IPR036423">
    <property type="entry name" value="SOD-like_Cu/Zn_dom_sf"/>
</dbReference>
<dbReference type="EMBL" id="JAYWVC010000225">
    <property type="protein sequence ID" value="MED7827350.1"/>
    <property type="molecule type" value="Genomic_DNA"/>
</dbReference>
<evidence type="ECO:0000256" key="1">
    <source>
        <dbReference type="ARBA" id="ARBA00010457"/>
    </source>
</evidence>
<feature type="chain" id="PRO_5045569135" evidence="2">
    <location>
        <begin position="25"/>
        <end position="196"/>
    </location>
</feature>
<name>A0ABU7FTW4_9ACTN</name>
<evidence type="ECO:0000259" key="3">
    <source>
        <dbReference type="Pfam" id="PF00080"/>
    </source>
</evidence>
<sequence>MRILRKASGALAVTALLAVPTTSAFVSDDSRAVRVEGQFVPPTSPFDPSKPLTYDSKTVPVGAFISVAEQVDGRVDGAATSVRLSVSGLLPNRTYGAHVHSKPCGRTPDASGPHYQNVKDPHQPSTDPAYANRENEVWLDFRTDAQGRATAESSYDWDFRPGEAQSVVIHEHGTATKPGEAGMAGPRLACLTVPFS</sequence>
<organism evidence="4 5">
    <name type="scientific">Streptomyces chiangmaiensis</name>
    <dbReference type="NCBI Taxonomy" id="766497"/>
    <lineage>
        <taxon>Bacteria</taxon>
        <taxon>Bacillati</taxon>
        <taxon>Actinomycetota</taxon>
        <taxon>Actinomycetes</taxon>
        <taxon>Kitasatosporales</taxon>
        <taxon>Streptomycetaceae</taxon>
        <taxon>Streptomyces</taxon>
    </lineage>
</organism>
<comment type="caution">
    <text evidence="4">The sequence shown here is derived from an EMBL/GenBank/DDBJ whole genome shotgun (WGS) entry which is preliminary data.</text>
</comment>
<dbReference type="InterPro" id="IPR001424">
    <property type="entry name" value="SOD_Cu_Zn_dom"/>
</dbReference>
<keyword evidence="2" id="KW-0732">Signal</keyword>
<evidence type="ECO:0000313" key="4">
    <source>
        <dbReference type="EMBL" id="MED7827350.1"/>
    </source>
</evidence>
<dbReference type="Pfam" id="PF00080">
    <property type="entry name" value="Sod_Cu"/>
    <property type="match status" value="1"/>
</dbReference>
<reference evidence="4" key="1">
    <citation type="submission" date="2024-01" db="EMBL/GenBank/DDBJ databases">
        <title>First draft genome sequence data of TA4-1, the type strain of Gram-positive actinobacterium Streptomyces chiangmaiensis.</title>
        <authorList>
            <person name="Yasawong M."/>
            <person name="Nantapong N."/>
        </authorList>
    </citation>
    <scope>NUCLEOTIDE SEQUENCE</scope>
    <source>
        <strain evidence="4">TA4-1</strain>
    </source>
</reference>
<dbReference type="SUPFAM" id="SSF49329">
    <property type="entry name" value="Cu,Zn superoxide dismutase-like"/>
    <property type="match status" value="1"/>
</dbReference>
<dbReference type="Proteomes" id="UP001333996">
    <property type="component" value="Unassembled WGS sequence"/>
</dbReference>
<accession>A0ABU7FTW4</accession>